<feature type="compositionally biased region" description="Gly residues" evidence="1">
    <location>
        <begin position="112"/>
        <end position="147"/>
    </location>
</feature>
<feature type="region of interest" description="Disordered" evidence="1">
    <location>
        <begin position="103"/>
        <end position="157"/>
    </location>
</feature>
<reference evidence="3" key="2">
    <citation type="submission" date="2014-11" db="EMBL/GenBank/DDBJ databases">
        <title>Draft genome sequence of Hydrogenophaga intermedia S1.</title>
        <authorList>
            <person name="Gan H.M."/>
            <person name="Chew T.H."/>
            <person name="Stolz A."/>
        </authorList>
    </citation>
    <scope>NUCLEOTIDE SEQUENCE [LARGE SCALE GENOMIC DNA]</scope>
    <source>
        <strain evidence="3">S1</strain>
    </source>
</reference>
<dbReference type="AlphaFoldDB" id="A0A1L1PKE1"/>
<organism evidence="2 3">
    <name type="scientific">Hydrogenophaga intermedia</name>
    <dbReference type="NCBI Taxonomy" id="65786"/>
    <lineage>
        <taxon>Bacteria</taxon>
        <taxon>Pseudomonadati</taxon>
        <taxon>Pseudomonadota</taxon>
        <taxon>Betaproteobacteria</taxon>
        <taxon>Burkholderiales</taxon>
        <taxon>Comamonadaceae</taxon>
        <taxon>Hydrogenophaga</taxon>
    </lineage>
</organism>
<reference evidence="3" key="1">
    <citation type="submission" date="2014-02" db="EMBL/GenBank/DDBJ databases">
        <authorList>
            <person name="Gan H."/>
        </authorList>
    </citation>
    <scope>NUCLEOTIDE SEQUENCE [LARGE SCALE GENOMIC DNA]</scope>
    <source>
        <strain evidence="3">S1</strain>
    </source>
</reference>
<name>A0A1L1PKE1_HYDIT</name>
<evidence type="ECO:0000313" key="2">
    <source>
        <dbReference type="EMBL" id="CDN85775.1"/>
    </source>
</evidence>
<proteinExistence type="predicted"/>
<dbReference type="EMBL" id="CCAE010000001">
    <property type="protein sequence ID" value="CDN85775.1"/>
    <property type="molecule type" value="Genomic_DNA"/>
</dbReference>
<accession>A0A1L1PKE1</accession>
<evidence type="ECO:0000313" key="3">
    <source>
        <dbReference type="Proteomes" id="UP000028878"/>
    </source>
</evidence>
<protein>
    <submittedName>
        <fullName evidence="2">Uncharacterized protein</fullName>
    </submittedName>
</protein>
<keyword evidence="3" id="KW-1185">Reference proteome</keyword>
<evidence type="ECO:0000256" key="1">
    <source>
        <dbReference type="SAM" id="MobiDB-lite"/>
    </source>
</evidence>
<dbReference type="Proteomes" id="UP000028878">
    <property type="component" value="Unassembled WGS sequence"/>
</dbReference>
<gene>
    <name evidence="2" type="ORF">BN948_00168</name>
</gene>
<sequence>MHDGARHLYRFDSTAEQLSKTFVLPVAGPATIVVQPPAAGSVTVDLSCSNTSDLAAGNGLFSWSLTADGGSGAFDDPALGGLGGDASVQTLPAGSTFYTARGTNGGAPASGDAGGPGGSSPFGGGGAMPGVGQAGGSPGGGGGGAPSGGVANSGPGADGLVVLTYLEPMG</sequence>